<accession>A0A3P8BDG5</accession>
<dbReference type="EMBL" id="UZAH01029212">
    <property type="protein sequence ID" value="VDP04865.1"/>
    <property type="molecule type" value="Genomic_DNA"/>
</dbReference>
<evidence type="ECO:0000313" key="2">
    <source>
        <dbReference type="Proteomes" id="UP000050761"/>
    </source>
</evidence>
<keyword evidence="2" id="KW-1185">Reference proteome</keyword>
<dbReference type="AlphaFoldDB" id="A0A183G3S0"/>
<name>A0A183G3S0_HELPZ</name>
<evidence type="ECO:0000313" key="1">
    <source>
        <dbReference type="EMBL" id="VDP04865.1"/>
    </source>
</evidence>
<organism evidence="2 3">
    <name type="scientific">Heligmosomoides polygyrus</name>
    <name type="common">Parasitic roundworm</name>
    <dbReference type="NCBI Taxonomy" id="6339"/>
    <lineage>
        <taxon>Eukaryota</taxon>
        <taxon>Metazoa</taxon>
        <taxon>Ecdysozoa</taxon>
        <taxon>Nematoda</taxon>
        <taxon>Chromadorea</taxon>
        <taxon>Rhabditida</taxon>
        <taxon>Rhabditina</taxon>
        <taxon>Rhabditomorpha</taxon>
        <taxon>Strongyloidea</taxon>
        <taxon>Heligmosomidae</taxon>
        <taxon>Heligmosomoides</taxon>
    </lineage>
</organism>
<reference evidence="1 2" key="1">
    <citation type="submission" date="2018-11" db="EMBL/GenBank/DDBJ databases">
        <authorList>
            <consortium name="Pathogen Informatics"/>
        </authorList>
    </citation>
    <scope>NUCLEOTIDE SEQUENCE [LARGE SCALE GENOMIC DNA]</scope>
</reference>
<protein>
    <submittedName>
        <fullName evidence="3">Secreted protein</fullName>
    </submittedName>
</protein>
<gene>
    <name evidence="1" type="ORF">HPBE_LOCUS16079</name>
</gene>
<sequence length="150" mass="16682">MMTLNALILLNRGSAQNQARQETPGCDPSELPVWKLLSSSGGESAVAFCRIAYSWKMRTEHEKNCVDVKTHRIGTSHLESTQENRALDLIRMNQCNIHCTRNRLRAGVQETDAHRSNAVVDADEVHVCGASNKCTPIPTCSYATHLFRST</sequence>
<dbReference type="WBParaSite" id="HPBE_0001608001-mRNA-1">
    <property type="protein sequence ID" value="HPBE_0001608001-mRNA-1"/>
    <property type="gene ID" value="HPBE_0001608001"/>
</dbReference>
<accession>A0A183G3S0</accession>
<evidence type="ECO:0000313" key="3">
    <source>
        <dbReference type="WBParaSite" id="HPBE_0001608001-mRNA-1"/>
    </source>
</evidence>
<dbReference type="Proteomes" id="UP000050761">
    <property type="component" value="Unassembled WGS sequence"/>
</dbReference>
<reference evidence="3" key="2">
    <citation type="submission" date="2019-09" db="UniProtKB">
        <authorList>
            <consortium name="WormBaseParasite"/>
        </authorList>
    </citation>
    <scope>IDENTIFICATION</scope>
</reference>
<proteinExistence type="predicted"/>